<dbReference type="Proteomes" id="UP000001497">
    <property type="component" value="Chromosome"/>
</dbReference>
<feature type="chain" id="PRO_5003001518" evidence="1">
    <location>
        <begin position="23"/>
        <end position="263"/>
    </location>
</feature>
<reference evidence="2 5" key="1">
    <citation type="submission" date="2009-10" db="EMBL/GenBank/DDBJ databases">
        <title>Complete sequence of Fibrobacter succinogenes subsp. succinogenes S85.</title>
        <authorList>
            <consortium name="US DOE Joint Genome Institute"/>
            <person name="Lucas S."/>
            <person name="Copeland A."/>
            <person name="Lapidus A."/>
            <person name="Glavina del Rio T."/>
            <person name="Tice H."/>
            <person name="Bruce D."/>
            <person name="Goodwin L."/>
            <person name="Pitluck S."/>
            <person name="Chertkov O."/>
            <person name="Detter J.C."/>
            <person name="Han C."/>
            <person name="Tapia R."/>
            <person name="Larimer F."/>
            <person name="Land M."/>
            <person name="Hauser L."/>
            <person name="Kyrpides N."/>
            <person name="Mikhailova N."/>
            <person name="Weimer P.J."/>
            <person name="Stevenson D.M."/>
            <person name="Boyum J."/>
            <person name="Brumm P.I."/>
            <person name="Mead D."/>
        </authorList>
    </citation>
    <scope>NUCLEOTIDE SEQUENCE [LARGE SCALE GENOMIC DNA]</scope>
    <source>
        <strain evidence="5">ATCC 19169 / S85</strain>
        <strain evidence="2">S85</strain>
    </source>
</reference>
<dbReference type="KEGG" id="fsc:FSU_2221"/>
<organism evidence="3 4">
    <name type="scientific">Fibrobacter succinogenes (strain ATCC 19169 / S85)</name>
    <dbReference type="NCBI Taxonomy" id="59374"/>
    <lineage>
        <taxon>Bacteria</taxon>
        <taxon>Pseudomonadati</taxon>
        <taxon>Fibrobacterota</taxon>
        <taxon>Fibrobacteria</taxon>
        <taxon>Fibrobacterales</taxon>
        <taxon>Fibrobacteraceae</taxon>
        <taxon>Fibrobacter</taxon>
    </lineage>
</organism>
<accession>C9RRY2</accession>
<protein>
    <submittedName>
        <fullName evidence="3">Putative lipoprotein</fullName>
    </submittedName>
</protein>
<dbReference type="OrthoDB" id="9977720at2"/>
<reference evidence="3" key="3">
    <citation type="submission" date="2010-08" db="EMBL/GenBank/DDBJ databases">
        <authorList>
            <person name="Durkin A.S."/>
            <person name="Nelson K.E."/>
            <person name="Morrison M."/>
            <person name="Forsberg C.W."/>
            <person name="Wilson D.B."/>
            <person name="Russell J.B."/>
            <person name="Cann I.K.O."/>
            <person name="Mackie R.I."/>
            <person name="White B.A."/>
        </authorList>
    </citation>
    <scope>NUCLEOTIDE SEQUENCE</scope>
    <source>
        <strain evidence="3">S85</strain>
    </source>
</reference>
<evidence type="ECO:0000256" key="1">
    <source>
        <dbReference type="SAM" id="SignalP"/>
    </source>
</evidence>
<gene>
    <name evidence="2" type="ordered locus">Fisuc_1725</name>
    <name evidence="3" type="ordered locus">FSU_2221</name>
</gene>
<dbReference type="HOGENOM" id="CLU_1056669_0_0_0"/>
<evidence type="ECO:0000313" key="4">
    <source>
        <dbReference type="Proteomes" id="UP000000517"/>
    </source>
</evidence>
<keyword evidence="1" id="KW-0732">Signal</keyword>
<dbReference type="Proteomes" id="UP000000517">
    <property type="component" value="Chromosome"/>
</dbReference>
<proteinExistence type="predicted"/>
<evidence type="ECO:0000313" key="3">
    <source>
        <dbReference type="EMBL" id="ADL25194.1"/>
    </source>
</evidence>
<name>C9RRY2_FIBSS</name>
<dbReference type="EMBL" id="CP002158">
    <property type="protein sequence ID" value="ADL25194.1"/>
    <property type="molecule type" value="Genomic_DNA"/>
</dbReference>
<dbReference type="KEGG" id="fsu:Fisuc_1725"/>
<evidence type="ECO:0000313" key="2">
    <source>
        <dbReference type="EMBL" id="ACX75318.1"/>
    </source>
</evidence>
<feature type="signal peptide" evidence="1">
    <location>
        <begin position="1"/>
        <end position="22"/>
    </location>
</feature>
<dbReference type="PROSITE" id="PS51257">
    <property type="entry name" value="PROKAR_LIPOPROTEIN"/>
    <property type="match status" value="1"/>
</dbReference>
<dbReference type="EMBL" id="CP001792">
    <property type="protein sequence ID" value="ACX75318.1"/>
    <property type="molecule type" value="Genomic_DNA"/>
</dbReference>
<reference evidence="4" key="2">
    <citation type="submission" date="2010-08" db="EMBL/GenBank/DDBJ databases">
        <title>Complete sequence of Fibrobacter succinogenes subsp. succinogenes S85.</title>
        <authorList>
            <person name="Durkin A.S."/>
            <person name="Nelson K.E."/>
            <person name="Morrison M."/>
            <person name="Forsberg C.W."/>
            <person name="Wilson D.B."/>
            <person name="Russell J.B."/>
            <person name="Cann I.K.O."/>
            <person name="Mackie R.I."/>
            <person name="White B.A."/>
        </authorList>
    </citation>
    <scope>NUCLEOTIDE SEQUENCE [LARGE SCALE GENOMIC DNA]</scope>
    <source>
        <strain evidence="4">ATCC 19169 / S85</strain>
    </source>
</reference>
<dbReference type="AlphaFoldDB" id="C9RRY2"/>
<sequence>MNKKSIALTHALAILFTSFAISGCSSDNSSGANGNEGVFANNGKSPLILDSISSCIINPDSIEGLIALNKIYLKYFDGTWRLTFPANINDLRDNYTIATRSANDTLIVSMKRKKESTAVPDLACPVLVYTSLKGELEEKYLAAMGAYSIIRYDEDFVTLDSISDCILDEQEIDKHYSSDSAFVEEKNGKNVIVFPSQLDYPRKYVKSIGAFIKGDTLQLDLLDKEKTPETPLFCPIKVYGTLNKPFNGKFVSTRSGVYVYSSI</sequence>
<keyword evidence="3" id="KW-0449">Lipoprotein</keyword>
<keyword evidence="5" id="KW-1185">Reference proteome</keyword>
<evidence type="ECO:0000313" key="5">
    <source>
        <dbReference type="Proteomes" id="UP000001497"/>
    </source>
</evidence>
<dbReference type="RefSeq" id="WP_014546395.1">
    <property type="nucleotide sequence ID" value="NC_013410.1"/>
</dbReference>